<accession>A0A6N6JCX9</accession>
<keyword evidence="2" id="KW-1185">Reference proteome</keyword>
<name>A0A6N6JCX9_9RHOB</name>
<dbReference type="RefSeq" id="WP_159805054.1">
    <property type="nucleotide sequence ID" value="NZ_BLJE01000001.1"/>
</dbReference>
<reference evidence="1 2" key="1">
    <citation type="submission" date="2019-12" db="EMBL/GenBank/DDBJ databases">
        <title>Litoreibacter badius sp. nov., a novel bacteriochlorophyll a-containing bacterium in the genus Litoreibacter.</title>
        <authorList>
            <person name="Kanamuro M."/>
            <person name="Takabe Y."/>
            <person name="Mori K."/>
            <person name="Takaichi S."/>
            <person name="Hanada S."/>
        </authorList>
    </citation>
    <scope>NUCLEOTIDE SEQUENCE [LARGE SCALE GENOMIC DNA]</scope>
    <source>
        <strain evidence="1 2">K6</strain>
    </source>
</reference>
<proteinExistence type="predicted"/>
<dbReference type="Proteomes" id="UP000436822">
    <property type="component" value="Unassembled WGS sequence"/>
</dbReference>
<comment type="caution">
    <text evidence="1">The sequence shown here is derived from an EMBL/GenBank/DDBJ whole genome shotgun (WGS) entry which is preliminary data.</text>
</comment>
<gene>
    <name evidence="1" type="ORF">KIN_12670</name>
</gene>
<dbReference type="AlphaFoldDB" id="A0A6N6JCX9"/>
<sequence>MGYAVERLLKAHVLSAALFVAMTTGGALVMAQIGYADELQPQDSAVLGGRKSVKVALRVQPGFEARPAASLFAKGVDRRLHHLTAARPAHKSLKVARSIQASPPKIEARRSIQAIDLDRARVFTSQTQTSARLADLEGTLAAMDAGSDTATLTSEIASERIRLAAFKSELLELQIERDLVAAVPNAIGEIGDLKIQGAAQNKTHPPSLKSKGGAKVINMIEQHSVN</sequence>
<evidence type="ECO:0000313" key="2">
    <source>
        <dbReference type="Proteomes" id="UP000436822"/>
    </source>
</evidence>
<dbReference type="EMBL" id="BLJE01000001">
    <property type="protein sequence ID" value="GFE64193.1"/>
    <property type="molecule type" value="Genomic_DNA"/>
</dbReference>
<evidence type="ECO:0000313" key="1">
    <source>
        <dbReference type="EMBL" id="GFE64193.1"/>
    </source>
</evidence>
<protein>
    <submittedName>
        <fullName evidence="1">Uncharacterized protein</fullName>
    </submittedName>
</protein>
<organism evidence="1 2">
    <name type="scientific">Litoreibacter roseus</name>
    <dbReference type="NCBI Taxonomy" id="2601869"/>
    <lineage>
        <taxon>Bacteria</taxon>
        <taxon>Pseudomonadati</taxon>
        <taxon>Pseudomonadota</taxon>
        <taxon>Alphaproteobacteria</taxon>
        <taxon>Rhodobacterales</taxon>
        <taxon>Roseobacteraceae</taxon>
        <taxon>Litoreibacter</taxon>
    </lineage>
</organism>